<feature type="domain" description="Reverse transcriptase" evidence="7">
    <location>
        <begin position="457"/>
        <end position="634"/>
    </location>
</feature>
<dbReference type="Gene3D" id="3.10.20.370">
    <property type="match status" value="1"/>
</dbReference>
<dbReference type="Gene3D" id="3.10.10.10">
    <property type="entry name" value="HIV Type 1 Reverse Transcriptase, subunit A, domain 1"/>
    <property type="match status" value="1"/>
</dbReference>
<dbReference type="OrthoDB" id="6437448at2759"/>
<dbReference type="EMBL" id="BGPR01121934">
    <property type="protein sequence ID" value="GBN22815.1"/>
    <property type="molecule type" value="Genomic_DNA"/>
</dbReference>
<dbReference type="InterPro" id="IPR001584">
    <property type="entry name" value="Integrase_cat-core"/>
</dbReference>
<dbReference type="InterPro" id="IPR012337">
    <property type="entry name" value="RNaseH-like_sf"/>
</dbReference>
<dbReference type="InterPro" id="IPR043128">
    <property type="entry name" value="Rev_trsase/Diguanyl_cyclase"/>
</dbReference>
<evidence type="ECO:0000256" key="4">
    <source>
        <dbReference type="ARBA" id="ARBA00022759"/>
    </source>
</evidence>
<dbReference type="CDD" id="cd09274">
    <property type="entry name" value="RNase_HI_RT_Ty3"/>
    <property type="match status" value="1"/>
</dbReference>
<dbReference type="FunFam" id="3.30.70.270:FF:000026">
    <property type="entry name" value="Transposon Ty3-G Gag-Pol polyprotein"/>
    <property type="match status" value="1"/>
</dbReference>
<keyword evidence="2" id="KW-0808">Transferase</keyword>
<comment type="caution">
    <text evidence="9">The sequence shown here is derived from an EMBL/GenBank/DDBJ whole genome shotgun (WGS) entry which is preliminary data.</text>
</comment>
<dbReference type="InterPro" id="IPR050951">
    <property type="entry name" value="Retrovirus_Pol_polyprotein"/>
</dbReference>
<evidence type="ECO:0000313" key="10">
    <source>
        <dbReference type="Proteomes" id="UP000499080"/>
    </source>
</evidence>
<keyword evidence="3" id="KW-0540">Nuclease</keyword>
<dbReference type="Pfam" id="PF17921">
    <property type="entry name" value="Integrase_H2C2"/>
    <property type="match status" value="1"/>
</dbReference>
<keyword evidence="4" id="KW-0378">Hydrolase</keyword>
<dbReference type="GO" id="GO:0015074">
    <property type="term" value="P:DNA integration"/>
    <property type="evidence" value="ECO:0007669"/>
    <property type="project" value="InterPro"/>
</dbReference>
<dbReference type="Pfam" id="PF17919">
    <property type="entry name" value="RT_RNaseH_2"/>
    <property type="match status" value="1"/>
</dbReference>
<dbReference type="FunFam" id="1.10.340.70:FF:000004">
    <property type="entry name" value="Retrovirus-related Pol polyprotein from transposon 297-like Protein"/>
    <property type="match status" value="1"/>
</dbReference>
<protein>
    <recommendedName>
        <fullName evidence="1">RNA-directed DNA polymerase</fullName>
        <ecNumber evidence="1">2.7.7.49</ecNumber>
    </recommendedName>
</protein>
<dbReference type="InterPro" id="IPR000477">
    <property type="entry name" value="RT_dom"/>
</dbReference>
<feature type="region of interest" description="Disordered" evidence="6">
    <location>
        <begin position="1274"/>
        <end position="1302"/>
    </location>
</feature>
<dbReference type="Pfam" id="PF00078">
    <property type="entry name" value="RVT_1"/>
    <property type="match status" value="1"/>
</dbReference>
<evidence type="ECO:0000256" key="2">
    <source>
        <dbReference type="ARBA" id="ARBA00022695"/>
    </source>
</evidence>
<keyword evidence="5" id="KW-0695">RNA-directed DNA polymerase</keyword>
<name>A0A4Y2M6U3_ARAVE</name>
<evidence type="ECO:0000259" key="8">
    <source>
        <dbReference type="PROSITE" id="PS50994"/>
    </source>
</evidence>
<evidence type="ECO:0000256" key="1">
    <source>
        <dbReference type="ARBA" id="ARBA00012493"/>
    </source>
</evidence>
<dbReference type="SUPFAM" id="SSF53098">
    <property type="entry name" value="Ribonuclease H-like"/>
    <property type="match status" value="1"/>
</dbReference>
<gene>
    <name evidence="9" type="primary">TY3B-I_1438</name>
    <name evidence="9" type="ORF">AVEN_6773_1</name>
</gene>
<reference evidence="9 10" key="1">
    <citation type="journal article" date="2019" name="Sci. Rep.">
        <title>Orb-weaving spider Araneus ventricosus genome elucidates the spidroin gene catalogue.</title>
        <authorList>
            <person name="Kono N."/>
            <person name="Nakamura H."/>
            <person name="Ohtoshi R."/>
            <person name="Moran D.A.P."/>
            <person name="Shinohara A."/>
            <person name="Yoshida Y."/>
            <person name="Fujiwara M."/>
            <person name="Mori M."/>
            <person name="Tomita M."/>
            <person name="Arakawa K."/>
        </authorList>
    </citation>
    <scope>NUCLEOTIDE SEQUENCE [LARGE SCALE GENOMIC DNA]</scope>
</reference>
<evidence type="ECO:0000256" key="6">
    <source>
        <dbReference type="SAM" id="MobiDB-lite"/>
    </source>
</evidence>
<dbReference type="GO" id="GO:0004519">
    <property type="term" value="F:endonuclease activity"/>
    <property type="evidence" value="ECO:0007669"/>
    <property type="project" value="UniProtKB-KW"/>
</dbReference>
<keyword evidence="4" id="KW-0255">Endonuclease</keyword>
<dbReference type="InterPro" id="IPR036397">
    <property type="entry name" value="RNaseH_sf"/>
</dbReference>
<accession>A0A4Y2M6U3</accession>
<dbReference type="InterPro" id="IPR041577">
    <property type="entry name" value="RT_RNaseH_2"/>
</dbReference>
<dbReference type="Proteomes" id="UP000499080">
    <property type="component" value="Unassembled WGS sequence"/>
</dbReference>
<dbReference type="PANTHER" id="PTHR37984">
    <property type="entry name" value="PROTEIN CBG26694"/>
    <property type="match status" value="1"/>
</dbReference>
<dbReference type="Gene3D" id="3.30.70.270">
    <property type="match status" value="2"/>
</dbReference>
<evidence type="ECO:0000313" key="9">
    <source>
        <dbReference type="EMBL" id="GBN22815.1"/>
    </source>
</evidence>
<evidence type="ECO:0000256" key="5">
    <source>
        <dbReference type="ARBA" id="ARBA00022918"/>
    </source>
</evidence>
<sequence length="1316" mass="150228">MEAKSPSTLKLEGNVSENWKKFKQRFFIYLEASEKINKPDKLKVALLLTTMGEDCLDIYNSFGLSAEDSEKFDIVIKSFDDYFSPKKNTVIARYKFFNCVQRENESVDSFVTNLKVLAKDCDFETQEENLIRDLLIIGIKDITIKEKLLIESDLHLDQAVQYCRAKESSNQQIQIMTHNETVVNSVKGKATLNTSPNINKRGKIKTRASHEEEKGNKLGKRRCSKCNTIHAFRKCPAFGKYCHKCYKLNHFATVCRNKKINQVDNAVNADDYEIESNEIKLDSVVDGINSEWKENICINQMKIPCKIDTGAEVNILPLSKFNIVKRKEVIMKTNKSLKSYTGHSLNVLGTCEFLCTYGDKAEVLEFYIVKQNSSVLIGLDSSEKLGFVNRNKLISVIENVDFLKMYNDVFTGTLGKLVYTYDIKLADNAVPRISAPRVIPVSLKEKVKAEIDKMVTNGVLEKVTEPTDWVHPIVVVQKPNKEVRICMDPRGLNKYIKREHYPIPTHQSLFSELEGAKYFSLLDASCAFLQIPLTEESSKLCTIATPFGRYKFCRLPYGLTSSPEVYQKTIENIFNGINGILIYIDDILVYGKTQEEHDAKLKSVLDRARKHGLKLSKDKSKIRVESVKYLGFDLSKNGQSINEDKIQALIEYETPKNKAELQRFLGIITFLGKFIPNLSNRTGILRKLLGKNTEFVWSANEQKAFEDLKKCVTNAPVLSFYNKDKMSTISVDASQYGLGAVLLQEDHPIAYASSSLTETQQRYSQIEKELLAIVIGCKKFHYYVYGTKFVIETDHKPLIGLLQKPMDKLSPRLQRMVLELFKYNLRLRHVPGKNLYVADALSRNPLKCHEDTSFLEAGAAVVHTVLTASDEKTEILKKATKDDPVLSLIRNYIEEGWPANFKEVLEKAKPFWDKKAELHCYNELIFLGNRLVVPTQMKEEILQNLHSAHQGITSCINKASRNVYWPNFCEDIKNFVNSCSICQQHQRANVKETLLPYRVPSLPWEEVSIDFMYLQKTDYLLCTDYHSKYIEIKKLTLKTAEPVISALKQIFRTHGIPRRLHSDNGPPFDSKQFVNFTKTYDIEHVTSSPKYPKSNGMVERAIGTMKAILNKVIKDGGDPNLAVLEYNTTPKFNLLSPAEMLMGRVLRTILPTKSSLLKPKFPTEITVKRLKDNQGKQKAYYDKTAVKLSPLKPKQSVYVQMGHRDWTPGTVLKKLGTPRSYLVKTSEGSELRRNRIHLRPEQNPNNSPEICHKQIATERPDDMNKIDGETVECTQQQKQTESPAKQTVPGTLPNGISTPKREKRIIRKPARFQDYV</sequence>
<dbReference type="SUPFAM" id="SSF56672">
    <property type="entry name" value="DNA/RNA polymerases"/>
    <property type="match status" value="1"/>
</dbReference>
<dbReference type="InterPro" id="IPR041588">
    <property type="entry name" value="Integrase_H2C2"/>
</dbReference>
<dbReference type="GO" id="GO:0003964">
    <property type="term" value="F:RNA-directed DNA polymerase activity"/>
    <property type="evidence" value="ECO:0007669"/>
    <property type="project" value="UniProtKB-KW"/>
</dbReference>
<dbReference type="PANTHER" id="PTHR37984:SF8">
    <property type="entry name" value="CCHC-TYPE DOMAIN-CONTAINING PROTEIN"/>
    <property type="match status" value="1"/>
</dbReference>
<organism evidence="9 10">
    <name type="scientific">Araneus ventricosus</name>
    <name type="common">Orbweaver spider</name>
    <name type="synonym">Epeira ventricosa</name>
    <dbReference type="NCBI Taxonomy" id="182803"/>
    <lineage>
        <taxon>Eukaryota</taxon>
        <taxon>Metazoa</taxon>
        <taxon>Ecdysozoa</taxon>
        <taxon>Arthropoda</taxon>
        <taxon>Chelicerata</taxon>
        <taxon>Arachnida</taxon>
        <taxon>Araneae</taxon>
        <taxon>Araneomorphae</taxon>
        <taxon>Entelegynae</taxon>
        <taxon>Araneoidea</taxon>
        <taxon>Araneidae</taxon>
        <taxon>Araneus</taxon>
    </lineage>
</organism>
<dbReference type="PROSITE" id="PS50994">
    <property type="entry name" value="INTEGRASE"/>
    <property type="match status" value="1"/>
</dbReference>
<dbReference type="CDD" id="cd01647">
    <property type="entry name" value="RT_LTR"/>
    <property type="match status" value="1"/>
</dbReference>
<dbReference type="InterPro" id="IPR043502">
    <property type="entry name" value="DNA/RNA_pol_sf"/>
</dbReference>
<dbReference type="Gene3D" id="1.10.340.70">
    <property type="match status" value="1"/>
</dbReference>
<dbReference type="Gene3D" id="3.30.420.10">
    <property type="entry name" value="Ribonuclease H-like superfamily/Ribonuclease H"/>
    <property type="match status" value="1"/>
</dbReference>
<feature type="domain" description="Integrase catalytic" evidence="8">
    <location>
        <begin position="999"/>
        <end position="1170"/>
    </location>
</feature>
<dbReference type="PROSITE" id="PS50878">
    <property type="entry name" value="RT_POL"/>
    <property type="match status" value="1"/>
</dbReference>
<dbReference type="Gene3D" id="2.40.70.10">
    <property type="entry name" value="Acid Proteases"/>
    <property type="match status" value="1"/>
</dbReference>
<evidence type="ECO:0000259" key="7">
    <source>
        <dbReference type="PROSITE" id="PS50878"/>
    </source>
</evidence>
<dbReference type="GO" id="GO:0003676">
    <property type="term" value="F:nucleic acid binding"/>
    <property type="evidence" value="ECO:0007669"/>
    <property type="project" value="InterPro"/>
</dbReference>
<dbReference type="GO" id="GO:0042575">
    <property type="term" value="C:DNA polymerase complex"/>
    <property type="evidence" value="ECO:0007669"/>
    <property type="project" value="UniProtKB-ARBA"/>
</dbReference>
<dbReference type="CDD" id="cd05481">
    <property type="entry name" value="retropepsin_like_LTR_1"/>
    <property type="match status" value="1"/>
</dbReference>
<dbReference type="FunFam" id="3.10.20.370:FF:000001">
    <property type="entry name" value="Retrovirus-related Pol polyprotein from transposon 17.6-like protein"/>
    <property type="match status" value="1"/>
</dbReference>
<dbReference type="FunFam" id="3.30.420.10:FF:000063">
    <property type="entry name" value="Retrovirus-related Pol polyprotein from transposon 297-like Protein"/>
    <property type="match status" value="1"/>
</dbReference>
<proteinExistence type="predicted"/>
<keyword evidence="2" id="KW-0548">Nucleotidyltransferase</keyword>
<evidence type="ECO:0000256" key="3">
    <source>
        <dbReference type="ARBA" id="ARBA00022722"/>
    </source>
</evidence>
<dbReference type="InterPro" id="IPR021109">
    <property type="entry name" value="Peptidase_aspartic_dom_sf"/>
</dbReference>
<feature type="compositionally biased region" description="Polar residues" evidence="6">
    <location>
        <begin position="1274"/>
        <end position="1297"/>
    </location>
</feature>
<keyword evidence="10" id="KW-1185">Reference proteome</keyword>
<dbReference type="Pfam" id="PF00665">
    <property type="entry name" value="rve"/>
    <property type="match status" value="1"/>
</dbReference>
<dbReference type="EC" id="2.7.7.49" evidence="1"/>